<reference evidence="1" key="1">
    <citation type="submission" date="2014-09" db="EMBL/GenBank/DDBJ databases">
        <authorList>
            <person name="Magalhaes I.L.F."/>
            <person name="Oliveira U."/>
            <person name="Santos F.R."/>
            <person name="Vidigal T.H.D.A."/>
            <person name="Brescovit A.D."/>
            <person name="Santos A.J."/>
        </authorList>
    </citation>
    <scope>NUCLEOTIDE SEQUENCE</scope>
    <source>
        <tissue evidence="1">Shoot tissue taken approximately 20 cm above the soil surface</tissue>
    </source>
</reference>
<sequence length="64" mass="7223">MRHLCLKTTRSQGKIAQQRSAVILLGENTNFKNFCLTRSFHALQDTTTNIANSITTMPLQIDMV</sequence>
<reference evidence="1" key="2">
    <citation type="journal article" date="2015" name="Data Brief">
        <title>Shoot transcriptome of the giant reed, Arundo donax.</title>
        <authorList>
            <person name="Barrero R.A."/>
            <person name="Guerrero F.D."/>
            <person name="Moolhuijzen P."/>
            <person name="Goolsby J.A."/>
            <person name="Tidwell J."/>
            <person name="Bellgard S.E."/>
            <person name="Bellgard M.I."/>
        </authorList>
    </citation>
    <scope>NUCLEOTIDE SEQUENCE</scope>
    <source>
        <tissue evidence="1">Shoot tissue taken approximately 20 cm above the soil surface</tissue>
    </source>
</reference>
<evidence type="ECO:0000313" key="1">
    <source>
        <dbReference type="EMBL" id="JAE20345.1"/>
    </source>
</evidence>
<accession>A0A0A9G5I6</accession>
<dbReference type="EMBL" id="GBRH01177551">
    <property type="protein sequence ID" value="JAE20345.1"/>
    <property type="molecule type" value="Transcribed_RNA"/>
</dbReference>
<organism evidence="1">
    <name type="scientific">Arundo donax</name>
    <name type="common">Giant reed</name>
    <name type="synonym">Donax arundinaceus</name>
    <dbReference type="NCBI Taxonomy" id="35708"/>
    <lineage>
        <taxon>Eukaryota</taxon>
        <taxon>Viridiplantae</taxon>
        <taxon>Streptophyta</taxon>
        <taxon>Embryophyta</taxon>
        <taxon>Tracheophyta</taxon>
        <taxon>Spermatophyta</taxon>
        <taxon>Magnoliopsida</taxon>
        <taxon>Liliopsida</taxon>
        <taxon>Poales</taxon>
        <taxon>Poaceae</taxon>
        <taxon>PACMAD clade</taxon>
        <taxon>Arundinoideae</taxon>
        <taxon>Arundineae</taxon>
        <taxon>Arundo</taxon>
    </lineage>
</organism>
<dbReference type="AlphaFoldDB" id="A0A0A9G5I6"/>
<protein>
    <submittedName>
        <fullName evidence="1">Uncharacterized protein</fullName>
    </submittedName>
</protein>
<name>A0A0A9G5I6_ARUDO</name>
<proteinExistence type="predicted"/>